<accession>A0A163IRS0</accession>
<dbReference type="InterPro" id="IPR038279">
    <property type="entry name" value="Ndc10_dom2_sf"/>
</dbReference>
<dbReference type="Gene3D" id="1.10.443.20">
    <property type="entry name" value="Centromere DNA-binding protein complex CBF3 subunit, domain 2"/>
    <property type="match status" value="1"/>
</dbReference>
<proteinExistence type="predicted"/>
<protein>
    <submittedName>
        <fullName evidence="1">Uncharacterized protein</fullName>
    </submittedName>
</protein>
<evidence type="ECO:0000313" key="2">
    <source>
        <dbReference type="Proteomes" id="UP000078561"/>
    </source>
</evidence>
<dbReference type="EMBL" id="LT550087">
    <property type="protein sequence ID" value="SAL94984.1"/>
    <property type="molecule type" value="Genomic_DNA"/>
</dbReference>
<evidence type="ECO:0000313" key="1">
    <source>
        <dbReference type="EMBL" id="SAL94984.1"/>
    </source>
</evidence>
<name>A0A163IRS0_ABSGL</name>
<dbReference type="AlphaFoldDB" id="A0A163IRS0"/>
<keyword evidence="2" id="KW-1185">Reference proteome</keyword>
<reference evidence="1" key="1">
    <citation type="submission" date="2016-04" db="EMBL/GenBank/DDBJ databases">
        <authorList>
            <person name="Evans L.H."/>
            <person name="Alamgir A."/>
            <person name="Owens N."/>
            <person name="Weber N.D."/>
            <person name="Virtaneva K."/>
            <person name="Barbian K."/>
            <person name="Babar A."/>
            <person name="Rosenke K."/>
        </authorList>
    </citation>
    <scope>NUCLEOTIDE SEQUENCE [LARGE SCALE GENOMIC DNA]</scope>
    <source>
        <strain evidence="1">CBS 101.48</strain>
    </source>
</reference>
<dbReference type="InParanoid" id="A0A163IRS0"/>
<dbReference type="Proteomes" id="UP000078561">
    <property type="component" value="Unassembled WGS sequence"/>
</dbReference>
<sequence length="233" mass="26284">MHDSSSNFRPPRQAQEWSYFSQRESIGKALSSPGIRSNKNTHINCGSSARTAGNVCANVDHLRRQGRWNNTTINGAYPNDLPRELVQSMAGFPTLVDFFILHVPPFTHLPVSARGCSWRSANDMTDCRRDHDVQEDFYTRLGAHDGFPPPAIPFGNILSSLTWSICHSKVRDMLQVEAQEHDPAHTLLQQCVPMHSRFSTPIGYKIIFLARPIILLTNTFLSHPTLYIPSPNY</sequence>
<dbReference type="GO" id="GO:0003677">
    <property type="term" value="F:DNA binding"/>
    <property type="evidence" value="ECO:0007669"/>
    <property type="project" value="InterPro"/>
</dbReference>
<gene>
    <name evidence="1" type="primary">ABSGL_00279.1 scaffold 423</name>
</gene>
<organism evidence="1">
    <name type="scientific">Absidia glauca</name>
    <name type="common">Pin mould</name>
    <dbReference type="NCBI Taxonomy" id="4829"/>
    <lineage>
        <taxon>Eukaryota</taxon>
        <taxon>Fungi</taxon>
        <taxon>Fungi incertae sedis</taxon>
        <taxon>Mucoromycota</taxon>
        <taxon>Mucoromycotina</taxon>
        <taxon>Mucoromycetes</taxon>
        <taxon>Mucorales</taxon>
        <taxon>Cunninghamellaceae</taxon>
        <taxon>Absidia</taxon>
    </lineage>
</organism>